<evidence type="ECO:0000256" key="1">
    <source>
        <dbReference type="ARBA" id="ARBA00010945"/>
    </source>
</evidence>
<dbReference type="InterPro" id="IPR001126">
    <property type="entry name" value="UmuC"/>
</dbReference>
<dbReference type="Gene3D" id="3.30.70.270">
    <property type="match status" value="1"/>
</dbReference>
<dbReference type="AlphaFoldDB" id="A0A317PNG9"/>
<keyword evidence="2" id="KW-0227">DNA damage</keyword>
<dbReference type="PANTHER" id="PTHR35369">
    <property type="entry name" value="BLR3025 PROTEIN-RELATED"/>
    <property type="match status" value="1"/>
</dbReference>
<evidence type="ECO:0000313" key="5">
    <source>
        <dbReference type="Proteomes" id="UP000246352"/>
    </source>
</evidence>
<dbReference type="CDD" id="cd03468">
    <property type="entry name" value="PolY_like"/>
    <property type="match status" value="1"/>
</dbReference>
<protein>
    <submittedName>
        <fullName evidence="4">Protein ImuB</fullName>
    </submittedName>
</protein>
<organism evidence="4 5">
    <name type="scientific">Hoeflea marina</name>
    <dbReference type="NCBI Taxonomy" id="274592"/>
    <lineage>
        <taxon>Bacteria</taxon>
        <taxon>Pseudomonadati</taxon>
        <taxon>Pseudomonadota</taxon>
        <taxon>Alphaproteobacteria</taxon>
        <taxon>Hyphomicrobiales</taxon>
        <taxon>Rhizobiaceae</taxon>
        <taxon>Hoeflea</taxon>
    </lineage>
</organism>
<sequence>MRWGVSWRSRGRPEAPPIACSERVGSALRLLAVDEHARSQGVRPGHGVAEARAICPLLDVVPSDLAADQRFLDAVADWADRYTPLVGMDRPDGLFLDISGCAHLFGGERALLDDCLTRLFHLGVDARAAIAGTPGLAWALARHDSGHVVSDMGADDCGDIIPSLPVAALRLPPADVAALTRVGLSRIGDLIGAPRKPLARRFGPLLLVRLDQMTGIEEEPVSPRRPVAALTAERRLTEPVVSREAIEALTGQLADSLRPSLERRGAGARELELQLFRVDGAVVRIRVGAARPLRDPARLRGLFAERLAAVHDEIEAGFGFETVRLCVLVFEPLDAAQADFSGSAEADETLAALADRLTARLGADRVLMPQHHASHVPERASSLAPFVEGGTSGPGPAITHAAARPVRLFRHPEPVTAVAEVPEGPPVTFRWRRSHHRVTRAEGPERIAAEWWIDGEDAPARDYYRVEDDSGRRFWLFREGLYERDVATPRWFMHGLFG</sequence>
<dbReference type="EMBL" id="QGTR01000003">
    <property type="protein sequence ID" value="PWW00597.1"/>
    <property type="molecule type" value="Genomic_DNA"/>
</dbReference>
<dbReference type="GO" id="GO:0006281">
    <property type="term" value="P:DNA repair"/>
    <property type="evidence" value="ECO:0007669"/>
    <property type="project" value="InterPro"/>
</dbReference>
<dbReference type="InterPro" id="IPR043502">
    <property type="entry name" value="DNA/RNA_pol_sf"/>
</dbReference>
<evidence type="ECO:0000259" key="3">
    <source>
        <dbReference type="Pfam" id="PF00817"/>
    </source>
</evidence>
<comment type="caution">
    <text evidence="4">The sequence shown here is derived from an EMBL/GenBank/DDBJ whole genome shotgun (WGS) entry which is preliminary data.</text>
</comment>
<keyword evidence="5" id="KW-1185">Reference proteome</keyword>
<proteinExistence type="inferred from homology"/>
<dbReference type="InterPro" id="IPR050356">
    <property type="entry name" value="SulA_CellDiv_inhibitor"/>
</dbReference>
<dbReference type="Proteomes" id="UP000246352">
    <property type="component" value="Unassembled WGS sequence"/>
</dbReference>
<evidence type="ECO:0000256" key="2">
    <source>
        <dbReference type="ARBA" id="ARBA00022763"/>
    </source>
</evidence>
<dbReference type="PANTHER" id="PTHR35369:SF2">
    <property type="entry name" value="BLR3025 PROTEIN"/>
    <property type="match status" value="1"/>
</dbReference>
<gene>
    <name evidence="4" type="ORF">DFR52_103804</name>
</gene>
<accession>A0A317PNG9</accession>
<feature type="domain" description="UmuC" evidence="3">
    <location>
        <begin position="16"/>
        <end position="140"/>
    </location>
</feature>
<reference evidence="4 5" key="1">
    <citation type="submission" date="2018-05" db="EMBL/GenBank/DDBJ databases">
        <title>Genomic Encyclopedia of Type Strains, Phase IV (KMG-IV): sequencing the most valuable type-strain genomes for metagenomic binning, comparative biology and taxonomic classification.</title>
        <authorList>
            <person name="Goeker M."/>
        </authorList>
    </citation>
    <scope>NUCLEOTIDE SEQUENCE [LARGE SCALE GENOMIC DNA]</scope>
    <source>
        <strain evidence="4 5">DSM 16791</strain>
    </source>
</reference>
<dbReference type="InterPro" id="IPR043128">
    <property type="entry name" value="Rev_trsase/Diguanyl_cyclase"/>
</dbReference>
<name>A0A317PNG9_9HYPH</name>
<comment type="similarity">
    <text evidence="1">Belongs to the DNA polymerase type-Y family.</text>
</comment>
<dbReference type="Gene3D" id="3.40.1170.60">
    <property type="match status" value="1"/>
</dbReference>
<evidence type="ECO:0000313" key="4">
    <source>
        <dbReference type="EMBL" id="PWW00597.1"/>
    </source>
</evidence>
<dbReference type="SUPFAM" id="SSF56672">
    <property type="entry name" value="DNA/RNA polymerases"/>
    <property type="match status" value="1"/>
</dbReference>
<dbReference type="Pfam" id="PF00817">
    <property type="entry name" value="IMS"/>
    <property type="match status" value="1"/>
</dbReference>